<evidence type="ECO:0000256" key="1">
    <source>
        <dbReference type="SAM" id="MobiDB-lite"/>
    </source>
</evidence>
<name>A0A6C0HMN4_9ZZZZ</name>
<dbReference type="AlphaFoldDB" id="A0A6C0HMN4"/>
<organism evidence="3">
    <name type="scientific">viral metagenome</name>
    <dbReference type="NCBI Taxonomy" id="1070528"/>
    <lineage>
        <taxon>unclassified sequences</taxon>
        <taxon>metagenomes</taxon>
        <taxon>organismal metagenomes</taxon>
    </lineage>
</organism>
<reference evidence="3" key="1">
    <citation type="journal article" date="2020" name="Nature">
        <title>Giant virus diversity and host interactions through global metagenomics.</title>
        <authorList>
            <person name="Schulz F."/>
            <person name="Roux S."/>
            <person name="Paez-Espino D."/>
            <person name="Jungbluth S."/>
            <person name="Walsh D.A."/>
            <person name="Denef V.J."/>
            <person name="McMahon K.D."/>
            <person name="Konstantinidis K.T."/>
            <person name="Eloe-Fadrosh E.A."/>
            <person name="Kyrpides N.C."/>
            <person name="Woyke T."/>
        </authorList>
    </citation>
    <scope>NUCLEOTIDE SEQUENCE</scope>
    <source>
        <strain evidence="3">GVMAG-M-3300023184-13</strain>
    </source>
</reference>
<keyword evidence="2" id="KW-0812">Transmembrane</keyword>
<feature type="region of interest" description="Disordered" evidence="1">
    <location>
        <begin position="114"/>
        <end position="141"/>
    </location>
</feature>
<evidence type="ECO:0000256" key="2">
    <source>
        <dbReference type="SAM" id="Phobius"/>
    </source>
</evidence>
<accession>A0A6C0HMN4</accession>
<sequence>MYLPILLIIITALVFYNEIDFKKMDYGEIALLLIIFMAIVIAAVNYMKISSNYKEGFTSSSLSANNNSTTALQNDKSNDKSNDNVNSRIGHGSHYDNSLLKIMDKELKDQVAAQAQDGTDSGTIDIASSKDGEYLDPDTESKKILNKTGPFKRIAPFNNINKSQVAAADALLTTGNLKLKPSTQSVHATPHLSKEKFDDAQNEENIRSMFAPQMVIGESNNNNKQEASYSKTKSLTWDSVFKQENDGMTFNDTMVPVTDLWNDDKTHPKSWDQGNNWSRGLSAYNKGQWSESLYVKPSDWANSPQGSPTSEGNTVGTATTKAHKSSFYDIPVPTATANGKLCGAYDDLNLATDSTGNILIGNYNKAKKFVPGYTYIPPVYWDVPQRHTPVCGQADMNVRKLTGLMDRGTPINALELNQDGSLADTEEEVSLTNVGSLMPKFNYYEAPFSQPYV</sequence>
<feature type="compositionally biased region" description="Basic and acidic residues" evidence="1">
    <location>
        <begin position="128"/>
        <end position="141"/>
    </location>
</feature>
<dbReference type="EMBL" id="MN739981">
    <property type="protein sequence ID" value="QHT81375.1"/>
    <property type="molecule type" value="Genomic_DNA"/>
</dbReference>
<keyword evidence="2" id="KW-0472">Membrane</keyword>
<feature type="transmembrane region" description="Helical" evidence="2">
    <location>
        <begin position="27"/>
        <end position="47"/>
    </location>
</feature>
<protein>
    <submittedName>
        <fullName evidence="3">Uncharacterized protein</fullName>
    </submittedName>
</protein>
<proteinExistence type="predicted"/>
<feature type="region of interest" description="Disordered" evidence="1">
    <location>
        <begin position="64"/>
        <end position="92"/>
    </location>
</feature>
<evidence type="ECO:0000313" key="3">
    <source>
        <dbReference type="EMBL" id="QHT81375.1"/>
    </source>
</evidence>
<keyword evidence="2" id="KW-1133">Transmembrane helix</keyword>
<feature type="compositionally biased region" description="Low complexity" evidence="1">
    <location>
        <begin position="64"/>
        <end position="75"/>
    </location>
</feature>